<dbReference type="InterPro" id="IPR043145">
    <property type="entry name" value="Znf_ZZ_sf"/>
</dbReference>
<evidence type="ECO:0000313" key="7">
    <source>
        <dbReference type="Proteomes" id="UP000236630"/>
    </source>
</evidence>
<feature type="domain" description="Phorbol-ester/DAG-type" evidence="5">
    <location>
        <begin position="728"/>
        <end position="779"/>
    </location>
</feature>
<dbReference type="Proteomes" id="UP000236630">
    <property type="component" value="Unassembled WGS sequence"/>
</dbReference>
<dbReference type="SUPFAM" id="SSF57889">
    <property type="entry name" value="Cysteine-rich domain"/>
    <property type="match status" value="10"/>
</dbReference>
<dbReference type="Gene3D" id="3.30.40.10">
    <property type="entry name" value="Zinc/RING finger domain, C3HC4 (zinc finger)"/>
    <property type="match status" value="1"/>
</dbReference>
<dbReference type="SMART" id="SM00249">
    <property type="entry name" value="PHD"/>
    <property type="match status" value="7"/>
</dbReference>
<protein>
    <recommendedName>
        <fullName evidence="5">Phorbol-ester/DAG-type domain-containing protein</fullName>
    </recommendedName>
</protein>
<keyword evidence="3" id="KW-0863">Zinc-finger</keyword>
<sequence length="1186" mass="137313">CVIVLKSEWSCHRPLHAENPCFGESYSCTNRGFNPNTCSACNKEVTSGSFYICKMCSPEPPLFHQSCVDLQEEICITHYRPHCVLHFERDSSDESKELKCDFCRQKHRSFKYRCGDCDFQIGVGCASMLIKYHQGQQHVEHCSHRHPLTLMKLHDIDMNCKLCSKSINGPGYGCAPCEFYIHNSCRDEFPQEIRHPFHPRHSLQLLDGEPNRYDCDACQFNIQGLRYRCDMCAFNLHLECSSLKPNVEYKGHQHLLILIEGMFDYSICEACGFGIEGVFSARCVRCDLDFHLQCGSDPLPPSVLHKDHEHPLILNKFGGSLHCCYVCGQKRNSEDPFYCCVECEYFAHVRCAITEIQYDDKGRSRHFSHEHILILREIPKNNDIFCHGCREAIQGPTYGCDPCKFYLHKSCVELPREIHHESHEHYLRLRLSDISKQITCHACGKLFNGFTYHCDTCYKFDLDIGCASEHPAVNLMVSTDKCESHEGQERIGHFSHEHHLDVIPESEVTNLNCEFCCKTIDGRCYGCVGCEFYIHISCSELPTEVRHPFHQLHPLTLLVAKKFRYRCDACRFGIHGFRYRCDTCDFDLHPDCLSLKANIKYKGHEHLLTLIENMDHYGECAACGLTTDGAFFMRCMECKLNFHVQCGPHQLPLTVMVIQHEHRLTLMTGTLAEDNSDQSYCTVCRKEINPEHPAYCCADCEYYAHVGCVITELQVDERQKTTKHFSHEHLLFLYENKWNDDIFCDGCGNDIQANEPAYGCDQCDYYLHKSCAELPRERQHPFHRHPLFLSDSPEECSACRKDIYSFCYLCEDCDFILDLDCSSLLPSIKLESVHHEHTLTFFKKLYGTPECESCKSYNIPPDELTPLDLSYIRCVKCNKNWHLLCFEMPQTIDHHSHLHSLALKDKCVELSSHCYDDKYYCDFCETIRDGRECVYHCENCNFVVDLECVFSEVMQFVEGKSKDVELRSVGKSRLTYSYKYIFENLSSEEKKTMESTRNGVFEELEKIQERTPVDIFKELEEIDDTISGKVRFYAKGLLKHVAKEHTQGLLQLGYIDREAEHKVREAELELVNVRDYKINPKLAPVLKKLLEKYDDIGASCPLTPKLKTIALITFCTIVEIMNNTEVKNLDVASLIMWWFLLKLVQRAGFKIDFALDQLKRIGLDFFQKNNNESSIRSSPFTRFKRS</sequence>
<name>A0A2H5QP45_CITUN</name>
<dbReference type="STRING" id="55188.A0A2H5QP45"/>
<dbReference type="SMART" id="SM00109">
    <property type="entry name" value="C1"/>
    <property type="match status" value="10"/>
</dbReference>
<evidence type="ECO:0000256" key="4">
    <source>
        <dbReference type="ARBA" id="ARBA00022833"/>
    </source>
</evidence>
<dbReference type="InterPro" id="IPR000433">
    <property type="entry name" value="Znf_ZZ"/>
</dbReference>
<feature type="non-terminal residue" evidence="6">
    <location>
        <position position="1"/>
    </location>
</feature>
<dbReference type="InterPro" id="IPR046349">
    <property type="entry name" value="C1-like_sf"/>
</dbReference>
<dbReference type="InterPro" id="IPR013083">
    <property type="entry name" value="Znf_RING/FYVE/PHD"/>
</dbReference>
<keyword evidence="2" id="KW-0677">Repeat</keyword>
<evidence type="ECO:0000256" key="2">
    <source>
        <dbReference type="ARBA" id="ARBA00022737"/>
    </source>
</evidence>
<dbReference type="PROSITE" id="PS50081">
    <property type="entry name" value="ZF_DAG_PE_2"/>
    <property type="match status" value="2"/>
</dbReference>
<gene>
    <name evidence="6" type="ORF">CUMW_248480</name>
</gene>
<accession>A0A2H5QP45</accession>
<dbReference type="Gene3D" id="3.30.60.90">
    <property type="match status" value="1"/>
</dbReference>
<dbReference type="InterPro" id="IPR001965">
    <property type="entry name" value="Znf_PHD"/>
</dbReference>
<dbReference type="Pfam" id="PF03107">
    <property type="entry name" value="C1_2"/>
    <property type="match status" value="10"/>
</dbReference>
<dbReference type="InterPro" id="IPR004146">
    <property type="entry name" value="DC1"/>
</dbReference>
<dbReference type="PANTHER" id="PTHR46288:SF70">
    <property type="entry name" value="CYSTEINE_HISTIDINE-RICH C1 DOMAIN FAMILY PROTEIN"/>
    <property type="match status" value="1"/>
</dbReference>
<proteinExistence type="predicted"/>
<dbReference type="EMBL" id="BDQV01000574">
    <property type="protein sequence ID" value="GAY66404.1"/>
    <property type="molecule type" value="Genomic_DNA"/>
</dbReference>
<dbReference type="GO" id="GO:0008270">
    <property type="term" value="F:zinc ion binding"/>
    <property type="evidence" value="ECO:0007669"/>
    <property type="project" value="UniProtKB-KW"/>
</dbReference>
<evidence type="ECO:0000259" key="5">
    <source>
        <dbReference type="PROSITE" id="PS50081"/>
    </source>
</evidence>
<dbReference type="SMART" id="SM00291">
    <property type="entry name" value="ZnF_ZZ"/>
    <property type="match status" value="3"/>
</dbReference>
<keyword evidence="7" id="KW-1185">Reference proteome</keyword>
<reference evidence="6 7" key="1">
    <citation type="journal article" date="2017" name="Front. Genet.">
        <title>Draft sequencing of the heterozygous diploid genome of Satsuma (Citrus unshiu Marc.) using a hybrid assembly approach.</title>
        <authorList>
            <person name="Shimizu T."/>
            <person name="Tanizawa Y."/>
            <person name="Mochizuki T."/>
            <person name="Nagasaki H."/>
            <person name="Yoshioka T."/>
            <person name="Toyoda A."/>
            <person name="Fujiyama A."/>
            <person name="Kaminuma E."/>
            <person name="Nakamura Y."/>
        </authorList>
    </citation>
    <scope>NUCLEOTIDE SEQUENCE [LARGE SCALE GENOMIC DNA]</scope>
    <source>
        <strain evidence="7">cv. Miyagawa wase</strain>
    </source>
</reference>
<evidence type="ECO:0000256" key="1">
    <source>
        <dbReference type="ARBA" id="ARBA00022723"/>
    </source>
</evidence>
<organism evidence="6 7">
    <name type="scientific">Citrus unshiu</name>
    <name type="common">Satsuma mandarin</name>
    <name type="synonym">Citrus nobilis var. unshiu</name>
    <dbReference type="NCBI Taxonomy" id="55188"/>
    <lineage>
        <taxon>Eukaryota</taxon>
        <taxon>Viridiplantae</taxon>
        <taxon>Streptophyta</taxon>
        <taxon>Embryophyta</taxon>
        <taxon>Tracheophyta</taxon>
        <taxon>Spermatophyta</taxon>
        <taxon>Magnoliopsida</taxon>
        <taxon>eudicotyledons</taxon>
        <taxon>Gunneridae</taxon>
        <taxon>Pentapetalae</taxon>
        <taxon>rosids</taxon>
        <taxon>malvids</taxon>
        <taxon>Sapindales</taxon>
        <taxon>Rutaceae</taxon>
        <taxon>Aurantioideae</taxon>
        <taxon>Citrus</taxon>
    </lineage>
</organism>
<dbReference type="AlphaFoldDB" id="A0A2H5QP45"/>
<feature type="domain" description="Phorbol-ester/DAG-type" evidence="5">
    <location>
        <begin position="145"/>
        <end position="193"/>
    </location>
</feature>
<keyword evidence="4" id="KW-0862">Zinc</keyword>
<keyword evidence="1" id="KW-0479">Metal-binding</keyword>
<dbReference type="InterPro" id="IPR002219">
    <property type="entry name" value="PKC_DAG/PE"/>
</dbReference>
<evidence type="ECO:0000313" key="6">
    <source>
        <dbReference type="EMBL" id="GAY66404.1"/>
    </source>
</evidence>
<dbReference type="PANTHER" id="PTHR46288">
    <property type="entry name" value="PHORBOL-ESTER/DAG-TYPE DOMAIN-CONTAINING PROTEIN"/>
    <property type="match status" value="1"/>
</dbReference>
<comment type="caution">
    <text evidence="6">The sequence shown here is derived from an EMBL/GenBank/DDBJ whole genome shotgun (WGS) entry which is preliminary data.</text>
</comment>
<evidence type="ECO:0000256" key="3">
    <source>
        <dbReference type="ARBA" id="ARBA00022771"/>
    </source>
</evidence>